<organism evidence="1 2">
    <name type="scientific">Araneus ventricosus</name>
    <name type="common">Orbweaver spider</name>
    <name type="synonym">Epeira ventricosa</name>
    <dbReference type="NCBI Taxonomy" id="182803"/>
    <lineage>
        <taxon>Eukaryota</taxon>
        <taxon>Metazoa</taxon>
        <taxon>Ecdysozoa</taxon>
        <taxon>Arthropoda</taxon>
        <taxon>Chelicerata</taxon>
        <taxon>Arachnida</taxon>
        <taxon>Araneae</taxon>
        <taxon>Araneomorphae</taxon>
        <taxon>Entelegynae</taxon>
        <taxon>Araneoidea</taxon>
        <taxon>Araneidae</taxon>
        <taxon>Araneus</taxon>
    </lineage>
</organism>
<evidence type="ECO:0000313" key="2">
    <source>
        <dbReference type="Proteomes" id="UP000499080"/>
    </source>
</evidence>
<gene>
    <name evidence="1" type="ORF">AVEN_167626_1</name>
</gene>
<proteinExistence type="predicted"/>
<dbReference type="EMBL" id="BGPR01000517">
    <property type="protein sequence ID" value="GBM24394.1"/>
    <property type="molecule type" value="Genomic_DNA"/>
</dbReference>
<accession>A0A4Y2E962</accession>
<comment type="caution">
    <text evidence="1">The sequence shown here is derived from an EMBL/GenBank/DDBJ whole genome shotgun (WGS) entry which is preliminary data.</text>
</comment>
<name>A0A4Y2E962_ARAVE</name>
<dbReference type="Proteomes" id="UP000499080">
    <property type="component" value="Unassembled WGS sequence"/>
</dbReference>
<dbReference type="AlphaFoldDB" id="A0A4Y2E962"/>
<sequence>MRIPEIGLFCIWCNVKNRGWCGQSMGDAQCGSCDPFDTLFHLECHSSASRALTTPLAISTFCLQIESFLFHHFGCLSILEIRHPSPLFRVCMRESL</sequence>
<protein>
    <submittedName>
        <fullName evidence="1">Uncharacterized protein</fullName>
    </submittedName>
</protein>
<reference evidence="1 2" key="1">
    <citation type="journal article" date="2019" name="Sci. Rep.">
        <title>Orb-weaving spider Araneus ventricosus genome elucidates the spidroin gene catalogue.</title>
        <authorList>
            <person name="Kono N."/>
            <person name="Nakamura H."/>
            <person name="Ohtoshi R."/>
            <person name="Moran D.A.P."/>
            <person name="Shinohara A."/>
            <person name="Yoshida Y."/>
            <person name="Fujiwara M."/>
            <person name="Mori M."/>
            <person name="Tomita M."/>
            <person name="Arakawa K."/>
        </authorList>
    </citation>
    <scope>NUCLEOTIDE SEQUENCE [LARGE SCALE GENOMIC DNA]</scope>
</reference>
<evidence type="ECO:0000313" key="1">
    <source>
        <dbReference type="EMBL" id="GBM24394.1"/>
    </source>
</evidence>
<keyword evidence="2" id="KW-1185">Reference proteome</keyword>